<name>J9GDJ5_9ZZZZ</name>
<protein>
    <submittedName>
        <fullName evidence="2">Uncharacterized protein</fullName>
    </submittedName>
</protein>
<organism evidence="2">
    <name type="scientific">gut metagenome</name>
    <dbReference type="NCBI Taxonomy" id="749906"/>
    <lineage>
        <taxon>unclassified sequences</taxon>
        <taxon>metagenomes</taxon>
        <taxon>organismal metagenomes</taxon>
    </lineage>
</organism>
<reference evidence="2" key="1">
    <citation type="journal article" date="2012" name="PLoS ONE">
        <title>Gene sets for utilization of primary and secondary nutrition supplies in the distal gut of endangered iberian lynx.</title>
        <authorList>
            <person name="Alcaide M."/>
            <person name="Messina E."/>
            <person name="Richter M."/>
            <person name="Bargiela R."/>
            <person name="Peplies J."/>
            <person name="Huws S.A."/>
            <person name="Newbold C.J."/>
            <person name="Golyshin P.N."/>
            <person name="Simon M.A."/>
            <person name="Lopez G."/>
            <person name="Yakimov M.M."/>
            <person name="Ferrer M."/>
        </authorList>
    </citation>
    <scope>NUCLEOTIDE SEQUENCE</scope>
</reference>
<evidence type="ECO:0000256" key="1">
    <source>
        <dbReference type="SAM" id="MobiDB-lite"/>
    </source>
</evidence>
<sequence length="36" mass="4036">MRYSPSRSVSISYQPERKKRSSEATSSSHSCLSGCR</sequence>
<dbReference type="EMBL" id="AMCI01001634">
    <property type="protein sequence ID" value="EJX04949.1"/>
    <property type="molecule type" value="Genomic_DNA"/>
</dbReference>
<evidence type="ECO:0000313" key="2">
    <source>
        <dbReference type="EMBL" id="EJX04949.1"/>
    </source>
</evidence>
<comment type="caution">
    <text evidence="2">The sequence shown here is derived from an EMBL/GenBank/DDBJ whole genome shotgun (WGS) entry which is preliminary data.</text>
</comment>
<dbReference type="AlphaFoldDB" id="J9GDJ5"/>
<proteinExistence type="predicted"/>
<accession>J9GDJ5</accession>
<feature type="region of interest" description="Disordered" evidence="1">
    <location>
        <begin position="1"/>
        <end position="36"/>
    </location>
</feature>
<feature type="compositionally biased region" description="Polar residues" evidence="1">
    <location>
        <begin position="1"/>
        <end position="13"/>
    </location>
</feature>
<gene>
    <name evidence="2" type="ORF">EVA_06944</name>
</gene>
<feature type="compositionally biased region" description="Polar residues" evidence="1">
    <location>
        <begin position="23"/>
        <end position="36"/>
    </location>
</feature>